<dbReference type="EMBL" id="JACHGJ010000002">
    <property type="protein sequence ID" value="MBB6479428.1"/>
    <property type="molecule type" value="Genomic_DNA"/>
</dbReference>
<dbReference type="Proteomes" id="UP000587760">
    <property type="component" value="Unassembled WGS sequence"/>
</dbReference>
<comment type="caution">
    <text evidence="2">The sequence shown here is derived from an EMBL/GenBank/DDBJ whole genome shotgun (WGS) entry which is preliminary data.</text>
</comment>
<protein>
    <submittedName>
        <fullName evidence="2">Uncharacterized protein</fullName>
    </submittedName>
</protein>
<keyword evidence="3" id="KW-1185">Reference proteome</keyword>
<evidence type="ECO:0000313" key="3">
    <source>
        <dbReference type="Proteomes" id="UP000587760"/>
    </source>
</evidence>
<reference evidence="2 3" key="1">
    <citation type="submission" date="2020-08" db="EMBL/GenBank/DDBJ databases">
        <title>Genomic Encyclopedia of Type Strains, Phase IV (KMG-IV): sequencing the most valuable type-strain genomes for metagenomic binning, comparative biology and taxonomic classification.</title>
        <authorList>
            <person name="Goeker M."/>
        </authorList>
    </citation>
    <scope>NUCLEOTIDE SEQUENCE [LARGE SCALE GENOMIC DNA]</scope>
    <source>
        <strain evidence="2 3">DSM 2461</strain>
    </source>
</reference>
<evidence type="ECO:0000256" key="1">
    <source>
        <dbReference type="SAM" id="Phobius"/>
    </source>
</evidence>
<name>A0A841R9P5_9SPIO</name>
<keyword evidence="1" id="KW-1133">Transmembrane helix</keyword>
<evidence type="ECO:0000313" key="2">
    <source>
        <dbReference type="EMBL" id="MBB6479428.1"/>
    </source>
</evidence>
<feature type="transmembrane region" description="Helical" evidence="1">
    <location>
        <begin position="9"/>
        <end position="27"/>
    </location>
</feature>
<sequence length="292" mass="33255">MADKKTGKAQLIILIISLIILFLFFMVRKSMETAPWPEGTLYDHIDLEVSPDLAGTREEIMEQISGHYAHYDIVSYEDVTTRAPMRTFIISYGFTDIFVEDGKLYLSNRFIHAEQVLNQKNTTSYISDLAVQSMEDSMSEVRLEFVDGVWKLFRPATPVLMGIKGDPYLPLSKDPDDAALTDPDHDGFPGVSVHLNISGFLKGEIYIARREIFEYDLQVYSEDLIAGNVKDFSEQLVLGASRSFLNRPSNNIQHPDPAMNPIILKRIPESIDTWEELEPIRDELFPPPPSFY</sequence>
<gene>
    <name evidence="2" type="ORF">HNR50_001086</name>
</gene>
<dbReference type="RefSeq" id="WP_184744660.1">
    <property type="nucleotide sequence ID" value="NZ_JACHGJ010000002.1"/>
</dbReference>
<proteinExistence type="predicted"/>
<keyword evidence="1" id="KW-0812">Transmembrane</keyword>
<accession>A0A841R9P5</accession>
<dbReference type="AlphaFoldDB" id="A0A841R9P5"/>
<keyword evidence="1" id="KW-0472">Membrane</keyword>
<organism evidence="2 3">
    <name type="scientific">Spirochaeta isovalerica</name>
    <dbReference type="NCBI Taxonomy" id="150"/>
    <lineage>
        <taxon>Bacteria</taxon>
        <taxon>Pseudomonadati</taxon>
        <taxon>Spirochaetota</taxon>
        <taxon>Spirochaetia</taxon>
        <taxon>Spirochaetales</taxon>
        <taxon>Spirochaetaceae</taxon>
        <taxon>Spirochaeta</taxon>
    </lineage>
</organism>